<proteinExistence type="predicted"/>
<dbReference type="STRING" id="1886670.PTI45_01859"/>
<dbReference type="Pfam" id="PF01266">
    <property type="entry name" value="DAO"/>
    <property type="match status" value="1"/>
</dbReference>
<accession>A0A1E3L5L1</accession>
<dbReference type="InterPro" id="IPR006076">
    <property type="entry name" value="FAD-dep_OxRdtase"/>
</dbReference>
<dbReference type="PANTHER" id="PTHR13847">
    <property type="entry name" value="SARCOSINE DEHYDROGENASE-RELATED"/>
    <property type="match status" value="1"/>
</dbReference>
<dbReference type="SUPFAM" id="SSF51905">
    <property type="entry name" value="FAD/NAD(P)-binding domain"/>
    <property type="match status" value="1"/>
</dbReference>
<dbReference type="Gene3D" id="3.50.50.60">
    <property type="entry name" value="FAD/NAD(P)-binding domain"/>
    <property type="match status" value="1"/>
</dbReference>
<sequence>MDLHTNRTAWDKTLPESETPKYQALHDNISCDVLIIGGGMGGALSARELAHRGINVVLVEKSKIGQGSSVANTGLLQYTNDKMMTSCINTFGEQNGVLFYRLCQQAMEYLIDIAPTLPIDAQLIPRSSLYYASNPEDVPALKEEYENLKRFGFEAEYWNEEEIAKRFSFQKAGGLYTHGDAEVNPYRFIHALMADAMNHGAQLYEGVEITNHVADDTGVTCYAGDIAIRARTVIYATGYATQEMKKERGAFLETTYAIMTNPVESWEGWHEQSMVWETTRPYLYMRTTADNRIVVGGLDEPFTDPEWRDVRMVKQSQKLLEEVQTLFPNVGELSIDYAWAAVFGSSRDGLPYIGGHPDYPHCYFVEGYGGNGTVYSAIAAQLLADTITGIERPELELFGLTRTTKPSPATVDDIVV</sequence>
<feature type="domain" description="FAD dependent oxidoreductase" evidence="1">
    <location>
        <begin position="32"/>
        <end position="385"/>
    </location>
</feature>
<dbReference type="GO" id="GO:0005737">
    <property type="term" value="C:cytoplasm"/>
    <property type="evidence" value="ECO:0007669"/>
    <property type="project" value="TreeGrafter"/>
</dbReference>
<evidence type="ECO:0000313" key="2">
    <source>
        <dbReference type="EMBL" id="ODP28881.1"/>
    </source>
</evidence>
<reference evidence="2 3" key="1">
    <citation type="submission" date="2016-08" db="EMBL/GenBank/DDBJ databases">
        <title>Genome sequencing of Paenibacillus sp. TI45-13ar, isolated from Korean traditional nuruk.</title>
        <authorList>
            <person name="Kim S.-J."/>
        </authorList>
    </citation>
    <scope>NUCLEOTIDE SEQUENCE [LARGE SCALE GENOMIC DNA]</scope>
    <source>
        <strain evidence="2 3">TI45-13ar</strain>
    </source>
</reference>
<dbReference type="EC" id="1.4.3.-" evidence="2"/>
<comment type="caution">
    <text evidence="2">The sequence shown here is derived from an EMBL/GenBank/DDBJ whole genome shotgun (WGS) entry which is preliminary data.</text>
</comment>
<dbReference type="PANTHER" id="PTHR13847:SF201">
    <property type="entry name" value="PUTATIBE OXIDOREDUCTASE"/>
    <property type="match status" value="1"/>
</dbReference>
<dbReference type="RefSeq" id="WP_069327276.1">
    <property type="nucleotide sequence ID" value="NZ_MDER01000034.1"/>
</dbReference>
<dbReference type="PATRIC" id="fig|1886670.3.peg.1890"/>
<dbReference type="InterPro" id="IPR036188">
    <property type="entry name" value="FAD/NAD-bd_sf"/>
</dbReference>
<organism evidence="2 3">
    <name type="scientific">Paenibacillus nuruki</name>
    <dbReference type="NCBI Taxonomy" id="1886670"/>
    <lineage>
        <taxon>Bacteria</taxon>
        <taxon>Bacillati</taxon>
        <taxon>Bacillota</taxon>
        <taxon>Bacilli</taxon>
        <taxon>Bacillales</taxon>
        <taxon>Paenibacillaceae</taxon>
        <taxon>Paenibacillus</taxon>
    </lineage>
</organism>
<keyword evidence="3" id="KW-1185">Reference proteome</keyword>
<dbReference type="Gene3D" id="3.30.9.10">
    <property type="entry name" value="D-Amino Acid Oxidase, subunit A, domain 2"/>
    <property type="match status" value="1"/>
</dbReference>
<evidence type="ECO:0000259" key="1">
    <source>
        <dbReference type="Pfam" id="PF01266"/>
    </source>
</evidence>
<keyword evidence="2" id="KW-0560">Oxidoreductase</keyword>
<dbReference type="Proteomes" id="UP000094578">
    <property type="component" value="Unassembled WGS sequence"/>
</dbReference>
<dbReference type="EMBL" id="MDER01000034">
    <property type="protein sequence ID" value="ODP28881.1"/>
    <property type="molecule type" value="Genomic_DNA"/>
</dbReference>
<dbReference type="AlphaFoldDB" id="A0A1E3L5L1"/>
<evidence type="ECO:0000313" key="3">
    <source>
        <dbReference type="Proteomes" id="UP000094578"/>
    </source>
</evidence>
<gene>
    <name evidence="2" type="primary">puuB</name>
    <name evidence="2" type="ORF">PTI45_01859</name>
</gene>
<name>A0A1E3L5L1_9BACL</name>
<dbReference type="GO" id="GO:0016491">
    <property type="term" value="F:oxidoreductase activity"/>
    <property type="evidence" value="ECO:0007669"/>
    <property type="project" value="UniProtKB-KW"/>
</dbReference>
<protein>
    <submittedName>
        <fullName evidence="2">Gamma-glutamylputrescine oxidoreductase</fullName>
        <ecNumber evidence="2">1.4.3.-</ecNumber>
    </submittedName>
</protein>